<dbReference type="InterPro" id="IPR006674">
    <property type="entry name" value="HD_domain"/>
</dbReference>
<keyword evidence="3" id="KW-0547">Nucleotide-binding</keyword>
<dbReference type="EC" id="3.6.1.41" evidence="1"/>
<evidence type="ECO:0000256" key="2">
    <source>
        <dbReference type="ARBA" id="ARBA00022723"/>
    </source>
</evidence>
<dbReference type="NCBIfam" id="TIGR00488">
    <property type="entry name" value="bis(5'-nucleosyl)-tetraphosphatase (symmetrical) YqeK"/>
    <property type="match status" value="1"/>
</dbReference>
<evidence type="ECO:0000256" key="3">
    <source>
        <dbReference type="ARBA" id="ARBA00022741"/>
    </source>
</evidence>
<dbReference type="EMBL" id="AGEL01000003">
    <property type="protein sequence ID" value="EHO18114.1"/>
    <property type="molecule type" value="Genomic_DNA"/>
</dbReference>
<evidence type="ECO:0000256" key="1">
    <source>
        <dbReference type="ARBA" id="ARBA00012506"/>
    </source>
</evidence>
<proteinExistence type="predicted"/>
<dbReference type="GO" id="GO:0000166">
    <property type="term" value="F:nucleotide binding"/>
    <property type="evidence" value="ECO:0007669"/>
    <property type="project" value="UniProtKB-KW"/>
</dbReference>
<dbReference type="InterPro" id="IPR003607">
    <property type="entry name" value="HD/PDEase_dom"/>
</dbReference>
<keyword evidence="4 8" id="KW-0378">Hydrolase</keyword>
<dbReference type="Proteomes" id="UP000018466">
    <property type="component" value="Unassembled WGS sequence"/>
</dbReference>
<evidence type="ECO:0000256" key="5">
    <source>
        <dbReference type="ARBA" id="ARBA00023004"/>
    </source>
</evidence>
<dbReference type="Gene3D" id="1.10.3210.10">
    <property type="entry name" value="Hypothetical protein af1432"/>
    <property type="match status" value="1"/>
</dbReference>
<evidence type="ECO:0000256" key="4">
    <source>
        <dbReference type="ARBA" id="ARBA00022801"/>
    </source>
</evidence>
<sequence>MAEIRRKLEKNLSNDRYQHTLGVAYTAAALAMRYQASIEDAELAGLLHDCAKEYDKKESLSIAEKSGIRFSAADMAAPQIWHAIIGPVVAEKRYGVAKPEILSAIRWHTTGRREMSLLEKIVFTADYIEPNRDRADNLAEMRYLAFQDLDFCVYRITADTLRYLASKQIRADQKTEECYQWLKEVKKYDDK</sequence>
<dbReference type="SUPFAM" id="SSF109604">
    <property type="entry name" value="HD-domain/PDEase-like"/>
    <property type="match status" value="1"/>
</dbReference>
<dbReference type="GO" id="GO:0008803">
    <property type="term" value="F:bis(5'-nucleosyl)-tetraphosphatase (symmetrical) activity"/>
    <property type="evidence" value="ECO:0007669"/>
    <property type="project" value="UniProtKB-EC"/>
</dbReference>
<evidence type="ECO:0000313" key="9">
    <source>
        <dbReference type="Proteomes" id="UP000018466"/>
    </source>
</evidence>
<dbReference type="AlphaFoldDB" id="A0AA36Y6I9"/>
<protein>
    <recommendedName>
        <fullName evidence="1">bis(5'-nucleosyl)-tetraphosphatase (symmetrical)</fullName>
        <ecNumber evidence="1">3.6.1.41</ecNumber>
    </recommendedName>
</protein>
<dbReference type="InterPro" id="IPR051094">
    <property type="entry name" value="Diverse_Catalytic_Enzymes"/>
</dbReference>
<reference evidence="8 9" key="1">
    <citation type="submission" date="2011-10" db="EMBL/GenBank/DDBJ databases">
        <title>The Genome Sequence of Lachnospiraceae bacterium ACC2.</title>
        <authorList>
            <consortium name="The Broad Institute Genome Sequencing Platform"/>
            <person name="Earl A."/>
            <person name="Ward D."/>
            <person name="Feldgarden M."/>
            <person name="Gevers D."/>
            <person name="Sizova M."/>
            <person name="Hazen A."/>
            <person name="Epstein S."/>
            <person name="Young S.K."/>
            <person name="Zeng Q."/>
            <person name="Gargeya S."/>
            <person name="Fitzgerald M."/>
            <person name="Haas B."/>
            <person name="Abouelleil A."/>
            <person name="Alvarado L."/>
            <person name="Arachchi H.M."/>
            <person name="Berlin A."/>
            <person name="Brown A."/>
            <person name="Chapman S.B."/>
            <person name="Chen Z."/>
            <person name="Dunbar C."/>
            <person name="Freedman E."/>
            <person name="Gearin G."/>
            <person name="Goldberg J."/>
            <person name="Griggs A."/>
            <person name="Gujja S."/>
            <person name="Heiman D."/>
            <person name="Howarth C."/>
            <person name="Larson L."/>
            <person name="Lui A."/>
            <person name="MacDonald P.J.P."/>
            <person name="Montmayeur A."/>
            <person name="Murphy C."/>
            <person name="Neiman D."/>
            <person name="Pearson M."/>
            <person name="Priest M."/>
            <person name="Roberts A."/>
            <person name="Saif S."/>
            <person name="Shea T."/>
            <person name="Shenoy N."/>
            <person name="Sisk P."/>
            <person name="Stolte C."/>
            <person name="Sykes S."/>
            <person name="Wortman J."/>
            <person name="Nusbaum C."/>
            <person name="Birren B."/>
        </authorList>
    </citation>
    <scope>NUCLEOTIDE SEQUENCE [LARGE SCALE GENOMIC DNA]</scope>
    <source>
        <strain evidence="8 9">ACC2</strain>
    </source>
</reference>
<dbReference type="RefSeq" id="WP_009532133.1">
    <property type="nucleotide sequence ID" value="NZ_CAUOLT010000023.1"/>
</dbReference>
<dbReference type="CDD" id="cd00077">
    <property type="entry name" value="HDc"/>
    <property type="match status" value="1"/>
</dbReference>
<accession>A0AA36Y6I9</accession>
<dbReference type="PROSITE" id="PS51831">
    <property type="entry name" value="HD"/>
    <property type="match status" value="1"/>
</dbReference>
<dbReference type="PANTHER" id="PTHR35795">
    <property type="entry name" value="SLR1885 PROTEIN"/>
    <property type="match status" value="1"/>
</dbReference>
<evidence type="ECO:0000313" key="8">
    <source>
        <dbReference type="EMBL" id="EHO18114.1"/>
    </source>
</evidence>
<comment type="caution">
    <text evidence="8">The sequence shown here is derived from an EMBL/GenBank/DDBJ whole genome shotgun (WGS) entry which is preliminary data.</text>
</comment>
<dbReference type="GeneID" id="86940092"/>
<dbReference type="PANTHER" id="PTHR35795:SF1">
    <property type="entry name" value="BIS(5'-NUCLEOSYL)-TETRAPHOSPHATASE, SYMMETRICAL"/>
    <property type="match status" value="1"/>
</dbReference>
<evidence type="ECO:0000259" key="7">
    <source>
        <dbReference type="PROSITE" id="PS51831"/>
    </source>
</evidence>
<dbReference type="Pfam" id="PF01966">
    <property type="entry name" value="HD"/>
    <property type="match status" value="1"/>
</dbReference>
<dbReference type="InterPro" id="IPR005249">
    <property type="entry name" value="YqeK"/>
</dbReference>
<dbReference type="GO" id="GO:0046872">
    <property type="term" value="F:metal ion binding"/>
    <property type="evidence" value="ECO:0007669"/>
    <property type="project" value="UniProtKB-KW"/>
</dbReference>
<keyword evidence="2" id="KW-0479">Metal-binding</keyword>
<gene>
    <name evidence="8" type="ORF">HMPREF9623_00298</name>
</gene>
<name>A0AA36Y6I9_9FIRM</name>
<evidence type="ECO:0000256" key="6">
    <source>
        <dbReference type="ARBA" id="ARBA00049417"/>
    </source>
</evidence>
<comment type="catalytic activity">
    <reaction evidence="6">
        <text>P(1),P(4)-bis(5'-adenosyl) tetraphosphate + H2O = 2 ADP + 2 H(+)</text>
        <dbReference type="Rhea" id="RHEA:24252"/>
        <dbReference type="ChEBI" id="CHEBI:15377"/>
        <dbReference type="ChEBI" id="CHEBI:15378"/>
        <dbReference type="ChEBI" id="CHEBI:58141"/>
        <dbReference type="ChEBI" id="CHEBI:456216"/>
        <dbReference type="EC" id="3.6.1.41"/>
    </reaction>
</comment>
<feature type="domain" description="HD" evidence="7">
    <location>
        <begin position="16"/>
        <end position="131"/>
    </location>
</feature>
<keyword evidence="9" id="KW-1185">Reference proteome</keyword>
<dbReference type="SMART" id="SM00471">
    <property type="entry name" value="HDc"/>
    <property type="match status" value="1"/>
</dbReference>
<organism evidence="8 9">
    <name type="scientific">Stomatobaculum longum</name>
    <dbReference type="NCBI Taxonomy" id="796942"/>
    <lineage>
        <taxon>Bacteria</taxon>
        <taxon>Bacillati</taxon>
        <taxon>Bacillota</taxon>
        <taxon>Clostridia</taxon>
        <taxon>Lachnospirales</taxon>
        <taxon>Lachnospiraceae</taxon>
        <taxon>Stomatobaculum</taxon>
    </lineage>
</organism>
<keyword evidence="5" id="KW-0408">Iron</keyword>